<dbReference type="NCBIfam" id="TIGR01200">
    <property type="entry name" value="GLPGLI"/>
    <property type="match status" value="1"/>
</dbReference>
<proteinExistence type="predicted"/>
<feature type="region of interest" description="Disordered" evidence="1">
    <location>
        <begin position="252"/>
        <end position="278"/>
    </location>
</feature>
<feature type="compositionally biased region" description="Basic and acidic residues" evidence="1">
    <location>
        <begin position="252"/>
        <end position="268"/>
    </location>
</feature>
<accession>A0ABW5LXF0</accession>
<keyword evidence="4" id="KW-1185">Reference proteome</keyword>
<name>A0ABW5LXF0_9FLAO</name>
<evidence type="ECO:0000313" key="4">
    <source>
        <dbReference type="Proteomes" id="UP001597508"/>
    </source>
</evidence>
<dbReference type="Pfam" id="PF09697">
    <property type="entry name" value="Porph_ging"/>
    <property type="match status" value="1"/>
</dbReference>
<organism evidence="3 4">
    <name type="scientific">Pseudotenacibaculum haliotis</name>
    <dbReference type="NCBI Taxonomy" id="1862138"/>
    <lineage>
        <taxon>Bacteria</taxon>
        <taxon>Pseudomonadati</taxon>
        <taxon>Bacteroidota</taxon>
        <taxon>Flavobacteriia</taxon>
        <taxon>Flavobacteriales</taxon>
        <taxon>Flavobacteriaceae</taxon>
        <taxon>Pseudotenacibaculum</taxon>
    </lineage>
</organism>
<dbReference type="InterPro" id="IPR005901">
    <property type="entry name" value="GLPGLI"/>
</dbReference>
<dbReference type="Proteomes" id="UP001597508">
    <property type="component" value="Unassembled WGS sequence"/>
</dbReference>
<protein>
    <submittedName>
        <fullName evidence="3">GLPGLI family protein</fullName>
    </submittedName>
</protein>
<feature type="signal peptide" evidence="2">
    <location>
        <begin position="1"/>
        <end position="18"/>
    </location>
</feature>
<evidence type="ECO:0000313" key="3">
    <source>
        <dbReference type="EMBL" id="MFD2568649.1"/>
    </source>
</evidence>
<dbReference type="EMBL" id="JBHULH010000012">
    <property type="protein sequence ID" value="MFD2568649.1"/>
    <property type="molecule type" value="Genomic_DNA"/>
</dbReference>
<evidence type="ECO:0000256" key="1">
    <source>
        <dbReference type="SAM" id="MobiDB-lite"/>
    </source>
</evidence>
<evidence type="ECO:0000256" key="2">
    <source>
        <dbReference type="SAM" id="SignalP"/>
    </source>
</evidence>
<dbReference type="RefSeq" id="WP_379667356.1">
    <property type="nucleotide sequence ID" value="NZ_JBHULH010000012.1"/>
</dbReference>
<sequence>MKNKIFMLLFFLSVSISAQDFYGKATYKTHRKMDFKLDSTEAATNPGLQSQIEAQMKKMFQKTFVLNFNRSESTYKEDVKLNAPRPQIGGGNVMVQVVGGGGGNDVLYKNIKEKKMVNKTDLMGKIFLIKDDLVEYDWKLTGETKNIGKYTCYKATYEREVENIEMKMVNGEPEEVTKKEMRTTTAWYTTDVPVSNGPGNYTGLPGLILEVNDGDLTIVCTEIVLNPSEKPSIKAPEKGKVVTRDKFEKISRKKSKEMMERFRSRRGDGNQMEIRIGG</sequence>
<gene>
    <name evidence="3" type="ORF">ACFSRZ_14830</name>
</gene>
<keyword evidence="2" id="KW-0732">Signal</keyword>
<comment type="caution">
    <text evidence="3">The sequence shown here is derived from an EMBL/GenBank/DDBJ whole genome shotgun (WGS) entry which is preliminary data.</text>
</comment>
<feature type="chain" id="PRO_5046087503" evidence="2">
    <location>
        <begin position="19"/>
        <end position="278"/>
    </location>
</feature>
<reference evidence="4" key="1">
    <citation type="journal article" date="2019" name="Int. J. Syst. Evol. Microbiol.">
        <title>The Global Catalogue of Microorganisms (GCM) 10K type strain sequencing project: providing services to taxonomists for standard genome sequencing and annotation.</title>
        <authorList>
            <consortium name="The Broad Institute Genomics Platform"/>
            <consortium name="The Broad Institute Genome Sequencing Center for Infectious Disease"/>
            <person name="Wu L."/>
            <person name="Ma J."/>
        </authorList>
    </citation>
    <scope>NUCLEOTIDE SEQUENCE [LARGE SCALE GENOMIC DNA]</scope>
    <source>
        <strain evidence="4">KCTC 52127</strain>
    </source>
</reference>